<reference evidence="11" key="1">
    <citation type="submission" date="2023-01" db="EMBL/GenBank/DDBJ databases">
        <authorList>
            <person name="Van Ghelder C."/>
            <person name="Rancurel C."/>
        </authorList>
    </citation>
    <scope>NUCLEOTIDE SEQUENCE</scope>
    <source>
        <strain evidence="11">CNCM I-4278</strain>
    </source>
</reference>
<dbReference type="InterPro" id="IPR007867">
    <property type="entry name" value="GMC_OxRtase_C"/>
</dbReference>
<evidence type="ECO:0000259" key="9">
    <source>
        <dbReference type="PROSITE" id="PS00623"/>
    </source>
</evidence>
<feature type="binding site" evidence="7">
    <location>
        <position position="176"/>
    </location>
    <ligand>
        <name>FAD</name>
        <dbReference type="ChEBI" id="CHEBI:57692"/>
    </ligand>
</feature>
<proteinExistence type="inferred from homology"/>
<keyword evidence="12" id="KW-1185">Reference proteome</keyword>
<dbReference type="EMBL" id="CAOQHR010000002">
    <property type="protein sequence ID" value="CAI6299086.1"/>
    <property type="molecule type" value="Genomic_DNA"/>
</dbReference>
<feature type="domain" description="Glucose-methanol-choline oxidoreductase N-terminal" evidence="10">
    <location>
        <begin position="367"/>
        <end position="381"/>
    </location>
</feature>
<evidence type="ECO:0000256" key="2">
    <source>
        <dbReference type="ARBA" id="ARBA00010790"/>
    </source>
</evidence>
<accession>A0A9W4U4I3</accession>
<keyword evidence="4 7" id="KW-0274">FAD</keyword>
<evidence type="ECO:0000256" key="1">
    <source>
        <dbReference type="ARBA" id="ARBA00001974"/>
    </source>
</evidence>
<evidence type="ECO:0000256" key="5">
    <source>
        <dbReference type="ARBA" id="ARBA00023002"/>
    </source>
</evidence>
<feature type="active site" description="Proton acceptor" evidence="6">
    <location>
        <position position="644"/>
    </location>
</feature>
<dbReference type="Pfam" id="PF05199">
    <property type="entry name" value="GMC_oxred_C"/>
    <property type="match status" value="1"/>
</dbReference>
<dbReference type="GO" id="GO:0016614">
    <property type="term" value="F:oxidoreductase activity, acting on CH-OH group of donors"/>
    <property type="evidence" value="ECO:0007669"/>
    <property type="project" value="InterPro"/>
</dbReference>
<comment type="cofactor">
    <cofactor evidence="1 7">
        <name>FAD</name>
        <dbReference type="ChEBI" id="CHEBI:57692"/>
    </cofactor>
</comment>
<dbReference type="PANTHER" id="PTHR11552:SF201">
    <property type="entry name" value="GLUCOSE-METHANOL-CHOLINE OXIDOREDUCTASE N-TERMINAL DOMAIN-CONTAINING PROTEIN"/>
    <property type="match status" value="1"/>
</dbReference>
<evidence type="ECO:0000256" key="4">
    <source>
        <dbReference type="ARBA" id="ARBA00022827"/>
    </source>
</evidence>
<dbReference type="Gene3D" id="4.10.450.10">
    <property type="entry name" value="Glucose Oxidase, domain 2"/>
    <property type="match status" value="1"/>
</dbReference>
<dbReference type="Pfam" id="PF00732">
    <property type="entry name" value="GMC_oxred_N"/>
    <property type="match status" value="1"/>
</dbReference>
<dbReference type="AlphaFoldDB" id="A0A9W4U4I3"/>
<dbReference type="OrthoDB" id="269227at2759"/>
<organism evidence="11 12">
    <name type="scientific">Periconia digitata</name>
    <dbReference type="NCBI Taxonomy" id="1303443"/>
    <lineage>
        <taxon>Eukaryota</taxon>
        <taxon>Fungi</taxon>
        <taxon>Dikarya</taxon>
        <taxon>Ascomycota</taxon>
        <taxon>Pezizomycotina</taxon>
        <taxon>Dothideomycetes</taxon>
        <taxon>Pleosporomycetidae</taxon>
        <taxon>Pleosporales</taxon>
        <taxon>Massarineae</taxon>
        <taxon>Periconiaceae</taxon>
        <taxon>Periconia</taxon>
    </lineage>
</organism>
<dbReference type="InterPro" id="IPR000172">
    <property type="entry name" value="GMC_OxRdtase_N"/>
</dbReference>
<dbReference type="InterPro" id="IPR012132">
    <property type="entry name" value="GMC_OxRdtase"/>
</dbReference>
<evidence type="ECO:0000256" key="7">
    <source>
        <dbReference type="PIRSR" id="PIRSR000137-2"/>
    </source>
</evidence>
<dbReference type="PROSITE" id="PS00624">
    <property type="entry name" value="GMC_OXRED_2"/>
    <property type="match status" value="1"/>
</dbReference>
<dbReference type="Proteomes" id="UP001152607">
    <property type="component" value="Unassembled WGS sequence"/>
</dbReference>
<sequence length="673" mass="72913">MLPRSICAASSDCILRLSITTNQLENDRSSYDFQNPGKNKSYNLGPASCITGFHQVSIAFAALHLVESAMFLLGSFGIVLAALPLATCASQSFDYIIVGGGPAGLLLANKLSANPDIAVAVVEAGDEQFDNPNVTDTSTYSPGLGTYIDWTYTSAPQKYVSNRTFVFNGGKMLGGTTGINGMTYVRAEKDQIDAWEDFGNEGWGWDSLFPYYISSEHFQPPDEEKAENGATFDEQLHGFEGKVSVGWSKYFMKDGAFAMLKDTSENLGIGWNKDVNGGNMRGITTWPFTLNSTTNIRQDAARAYYYPIAKERPNLHVFLNTAATRILWANSTSTQDPLVASGVEVLPASTNTTGTLHATGEVILSAGSLRSPAILELSGIGNPSVLSTLSIPTTLDLPSVGANLQDQPNMPIIYASTRNWTGYPSFASFLTASDLFGTSLTDITEEIRANLTSYASLIVGDAPSNETTMEIETRLLEHQLDLIFHPNSTVPLAELLWAPTGSAIACVFWNLLPFSRGNVHIRSTNPLEPPNINPNFLQLPIDTIMQVAIAVKVREHFATPPLSNFVTTELSPGPSVVPADAGWRDEAWGAWIRQVYNPNNHPVSTTAMRSREFGGVVDSEGMVYGVENVRVVDAGSLPAQTSGHLTSSVYAFAGKIADTILNGQRYRKIQRDL</sequence>
<dbReference type="Gene3D" id="3.30.560.10">
    <property type="entry name" value="Glucose Oxidase, domain 3"/>
    <property type="match status" value="1"/>
</dbReference>
<evidence type="ECO:0000313" key="12">
    <source>
        <dbReference type="Proteomes" id="UP001152607"/>
    </source>
</evidence>
<evidence type="ECO:0000313" key="11">
    <source>
        <dbReference type="EMBL" id="CAI6299086.1"/>
    </source>
</evidence>
<dbReference type="GO" id="GO:0050660">
    <property type="term" value="F:flavin adenine dinucleotide binding"/>
    <property type="evidence" value="ECO:0007669"/>
    <property type="project" value="InterPro"/>
</dbReference>
<evidence type="ECO:0000256" key="6">
    <source>
        <dbReference type="PIRSR" id="PIRSR000137-1"/>
    </source>
</evidence>
<feature type="active site" description="Proton donor" evidence="6">
    <location>
        <position position="601"/>
    </location>
</feature>
<dbReference type="SUPFAM" id="SSF51905">
    <property type="entry name" value="FAD/NAD(P)-binding domain"/>
    <property type="match status" value="1"/>
</dbReference>
<protein>
    <recommendedName>
        <fullName evidence="9 10">Glucose-methanol-choline oxidoreductase N-terminal domain-containing protein</fullName>
    </recommendedName>
</protein>
<dbReference type="PROSITE" id="PS00623">
    <property type="entry name" value="GMC_OXRED_1"/>
    <property type="match status" value="1"/>
</dbReference>
<dbReference type="Gene3D" id="3.50.50.60">
    <property type="entry name" value="FAD/NAD(P)-binding domain"/>
    <property type="match status" value="1"/>
</dbReference>
<dbReference type="SUPFAM" id="SSF54373">
    <property type="entry name" value="FAD-linked reductases, C-terminal domain"/>
    <property type="match status" value="1"/>
</dbReference>
<dbReference type="InterPro" id="IPR036188">
    <property type="entry name" value="FAD/NAD-bd_sf"/>
</dbReference>
<dbReference type="PIRSF" id="PIRSF000137">
    <property type="entry name" value="Alcohol_oxidase"/>
    <property type="match status" value="1"/>
</dbReference>
<feature type="domain" description="Glucose-methanol-choline oxidoreductase N-terminal" evidence="9">
    <location>
        <begin position="170"/>
        <end position="193"/>
    </location>
</feature>
<evidence type="ECO:0000256" key="8">
    <source>
        <dbReference type="RuleBase" id="RU003968"/>
    </source>
</evidence>
<dbReference type="InterPro" id="IPR027424">
    <property type="entry name" value="Glucose_Oxidase_domain_2"/>
</dbReference>
<comment type="similarity">
    <text evidence="2 8">Belongs to the GMC oxidoreductase family.</text>
</comment>
<gene>
    <name evidence="11" type="ORF">PDIGIT_LOCUS2765</name>
</gene>
<name>A0A9W4U4I3_9PLEO</name>
<keyword evidence="5" id="KW-0560">Oxidoreductase</keyword>
<evidence type="ECO:0000259" key="10">
    <source>
        <dbReference type="PROSITE" id="PS00624"/>
    </source>
</evidence>
<evidence type="ECO:0000256" key="3">
    <source>
        <dbReference type="ARBA" id="ARBA00022630"/>
    </source>
</evidence>
<dbReference type="PANTHER" id="PTHR11552">
    <property type="entry name" value="GLUCOSE-METHANOL-CHOLINE GMC OXIDOREDUCTASE"/>
    <property type="match status" value="1"/>
</dbReference>
<comment type="caution">
    <text evidence="11">The sequence shown here is derived from an EMBL/GenBank/DDBJ whole genome shotgun (WGS) entry which is preliminary data.</text>
</comment>
<keyword evidence="3 8" id="KW-0285">Flavoprotein</keyword>